<dbReference type="NCBIfam" id="TIGR03438">
    <property type="entry name" value="egtD_ergothio"/>
    <property type="match status" value="1"/>
</dbReference>
<proteinExistence type="predicted"/>
<dbReference type="RefSeq" id="WP_090271696.1">
    <property type="nucleotide sequence ID" value="NZ_LT629748.1"/>
</dbReference>
<dbReference type="InterPro" id="IPR051128">
    <property type="entry name" value="EgtD_Methyltrsf_superfamily"/>
</dbReference>
<evidence type="ECO:0000256" key="2">
    <source>
        <dbReference type="ARBA" id="ARBA00022679"/>
    </source>
</evidence>
<dbReference type="InterPro" id="IPR017804">
    <property type="entry name" value="MeTrfase_EgtD-like"/>
</dbReference>
<evidence type="ECO:0000313" key="5">
    <source>
        <dbReference type="Proteomes" id="UP000243426"/>
    </source>
</evidence>
<dbReference type="EMBL" id="LT629748">
    <property type="protein sequence ID" value="SDR74676.1"/>
    <property type="molecule type" value="Genomic_DNA"/>
</dbReference>
<dbReference type="Gene3D" id="3.40.50.150">
    <property type="entry name" value="Vaccinia Virus protein VP39"/>
    <property type="match status" value="1"/>
</dbReference>
<evidence type="ECO:0000256" key="1">
    <source>
        <dbReference type="ARBA" id="ARBA00022603"/>
    </source>
</evidence>
<dbReference type="Proteomes" id="UP000243426">
    <property type="component" value="Chromosome I"/>
</dbReference>
<dbReference type="OrthoDB" id="5289726at2"/>
<gene>
    <name evidence="4" type="ORF">SAMN05216198_0281</name>
</gene>
<keyword evidence="2 4" id="KW-0808">Transferase</keyword>
<reference evidence="5" key="1">
    <citation type="submission" date="2016-10" db="EMBL/GenBank/DDBJ databases">
        <authorList>
            <person name="Varghese N."/>
            <person name="Submissions S."/>
        </authorList>
    </citation>
    <scope>NUCLEOTIDE SEQUENCE [LARGE SCALE GENOMIC DNA]</scope>
    <source>
        <strain evidence="5">2SM5</strain>
    </source>
</reference>
<keyword evidence="1 4" id="KW-0489">Methyltransferase</keyword>
<dbReference type="SUPFAM" id="SSF53335">
    <property type="entry name" value="S-adenosyl-L-methionine-dependent methyltransferases"/>
    <property type="match status" value="1"/>
</dbReference>
<dbReference type="InterPro" id="IPR035094">
    <property type="entry name" value="EgtD"/>
</dbReference>
<feature type="domain" description="Histidine-specific methyltransferase SAM-dependent" evidence="3">
    <location>
        <begin position="23"/>
        <end position="323"/>
    </location>
</feature>
<evidence type="ECO:0000313" key="4">
    <source>
        <dbReference type="EMBL" id="SDR74676.1"/>
    </source>
</evidence>
<accession>A0A1H1LJI9</accession>
<keyword evidence="5" id="KW-1185">Reference proteome</keyword>
<sequence length="324" mass="36504">MNIATPLPRLENLLPPDLDNEHKQLLEGLLQPQACINPKYFYDDTGCELFTRICELEEYYPTRTEAAIFEHSADDISAALVNHAQWIDLGCGDCSKSRRWLQHVTPARLIGVDIAGDFLQTCLADIAHEHPELECIGVVSDFTQRLDLGKLLAEDQSSPPMFFYPGSSIGNFARADALSLLRCIRRHCGDSGQLLIGIDLVKPPPILEAAYDDAEGVTAEFNLNVLQVANRLLHADFEPANFAHQAVYDPVQRRIEMRLVAQQSHNVQLQDVERHFDAGEYILTEYSHKYTTDDFSALLAEAGFHCQHLWTDPQEWFGVFLAEP</sequence>
<dbReference type="AlphaFoldDB" id="A0A1H1LJI9"/>
<dbReference type="PIRSF" id="PIRSF018005">
    <property type="entry name" value="UCP018005"/>
    <property type="match status" value="1"/>
</dbReference>
<dbReference type="GO" id="GO:0032259">
    <property type="term" value="P:methylation"/>
    <property type="evidence" value="ECO:0007669"/>
    <property type="project" value="UniProtKB-KW"/>
</dbReference>
<protein>
    <submittedName>
        <fullName evidence="4">Dimethylhistidine N-methyltransferase</fullName>
    </submittedName>
</protein>
<dbReference type="Pfam" id="PF10017">
    <property type="entry name" value="Methyltransf_33"/>
    <property type="match status" value="1"/>
</dbReference>
<name>A0A1H1LJI9_9GAMM</name>
<dbReference type="GO" id="GO:0008168">
    <property type="term" value="F:methyltransferase activity"/>
    <property type="evidence" value="ECO:0007669"/>
    <property type="project" value="UniProtKB-KW"/>
</dbReference>
<dbReference type="PANTHER" id="PTHR43397">
    <property type="entry name" value="ERGOTHIONEINE BIOSYNTHESIS PROTEIN 1"/>
    <property type="match status" value="1"/>
</dbReference>
<dbReference type="InterPro" id="IPR029063">
    <property type="entry name" value="SAM-dependent_MTases_sf"/>
</dbReference>
<evidence type="ECO:0000259" key="3">
    <source>
        <dbReference type="Pfam" id="PF10017"/>
    </source>
</evidence>
<dbReference type="STRING" id="797277.SAMN05216198_0281"/>
<dbReference type="InterPro" id="IPR019257">
    <property type="entry name" value="MeTrfase_dom"/>
</dbReference>
<organism evidence="4 5">
    <name type="scientific">Halopseudomonas litoralis</name>
    <dbReference type="NCBI Taxonomy" id="797277"/>
    <lineage>
        <taxon>Bacteria</taxon>
        <taxon>Pseudomonadati</taxon>
        <taxon>Pseudomonadota</taxon>
        <taxon>Gammaproteobacteria</taxon>
        <taxon>Pseudomonadales</taxon>
        <taxon>Pseudomonadaceae</taxon>
        <taxon>Halopseudomonas</taxon>
    </lineage>
</organism>
<dbReference type="PANTHER" id="PTHR43397:SF1">
    <property type="entry name" value="ERGOTHIONEINE BIOSYNTHESIS PROTEIN 1"/>
    <property type="match status" value="1"/>
</dbReference>